<dbReference type="InParanoid" id="A0A0L0HGQ5"/>
<organism evidence="3 4">
    <name type="scientific">Spizellomyces punctatus (strain DAOM BR117)</name>
    <dbReference type="NCBI Taxonomy" id="645134"/>
    <lineage>
        <taxon>Eukaryota</taxon>
        <taxon>Fungi</taxon>
        <taxon>Fungi incertae sedis</taxon>
        <taxon>Chytridiomycota</taxon>
        <taxon>Chytridiomycota incertae sedis</taxon>
        <taxon>Chytridiomycetes</taxon>
        <taxon>Spizellomycetales</taxon>
        <taxon>Spizellomycetaceae</taxon>
        <taxon>Spizellomyces</taxon>
    </lineage>
</organism>
<dbReference type="AlphaFoldDB" id="A0A0L0HGQ5"/>
<dbReference type="EMBL" id="KQ257456">
    <property type="protein sequence ID" value="KND00242.1"/>
    <property type="molecule type" value="Genomic_DNA"/>
</dbReference>
<dbReference type="VEuPathDB" id="FungiDB:SPPG_04574"/>
<dbReference type="Proteomes" id="UP000053201">
    <property type="component" value="Unassembled WGS sequence"/>
</dbReference>
<keyword evidence="4" id="KW-1185">Reference proteome</keyword>
<accession>A0A0L0HGQ5</accession>
<sequence>MIVKAWLKDDCRRFSIERSQVTYQTIRRKIFNLYQLPQYEDSFCLQYRDADGDVITVASNEDVEEILRNDAKDDSSVLKVRVHLSTSTGSSDTGLEEVTGAMGGMAVSAPELDSGLAASAGVDILPRAERFEGNFTDREVLEILRDISLYISCRGTDKAPVRQWVSSEKNLITPGSTPSPHLRNAERYTRVHQASTTSHVHDESKDSSQTSLPVPVSAAGNAMHRREAATSVDDIGNANTSQQ</sequence>
<dbReference type="GeneID" id="27688016"/>
<dbReference type="SMART" id="SM00666">
    <property type="entry name" value="PB1"/>
    <property type="match status" value="1"/>
</dbReference>
<dbReference type="STRING" id="645134.A0A0L0HGQ5"/>
<feature type="region of interest" description="Disordered" evidence="1">
    <location>
        <begin position="192"/>
        <end position="243"/>
    </location>
</feature>
<dbReference type="PROSITE" id="PS51745">
    <property type="entry name" value="PB1"/>
    <property type="match status" value="1"/>
</dbReference>
<gene>
    <name evidence="3" type="ORF">SPPG_04574</name>
</gene>
<evidence type="ECO:0000313" key="4">
    <source>
        <dbReference type="Proteomes" id="UP000053201"/>
    </source>
</evidence>
<dbReference type="CDD" id="cd05992">
    <property type="entry name" value="PB1"/>
    <property type="match status" value="1"/>
</dbReference>
<evidence type="ECO:0000313" key="3">
    <source>
        <dbReference type="EMBL" id="KND00242.1"/>
    </source>
</evidence>
<dbReference type="Gene3D" id="3.10.20.90">
    <property type="entry name" value="Phosphatidylinositol 3-kinase Catalytic Subunit, Chain A, domain 1"/>
    <property type="match status" value="1"/>
</dbReference>
<proteinExistence type="predicted"/>
<dbReference type="Pfam" id="PF00564">
    <property type="entry name" value="PB1"/>
    <property type="match status" value="1"/>
</dbReference>
<reference evidence="3 4" key="1">
    <citation type="submission" date="2009-08" db="EMBL/GenBank/DDBJ databases">
        <title>The Genome Sequence of Spizellomyces punctatus strain DAOM BR117.</title>
        <authorList>
            <consortium name="The Broad Institute Genome Sequencing Platform"/>
            <person name="Russ C."/>
            <person name="Cuomo C."/>
            <person name="Shea T."/>
            <person name="Young S.K."/>
            <person name="Zeng Q."/>
            <person name="Koehrsen M."/>
            <person name="Haas B."/>
            <person name="Borodovsky M."/>
            <person name="Guigo R."/>
            <person name="Alvarado L."/>
            <person name="Berlin A."/>
            <person name="Bochicchio J."/>
            <person name="Borenstein D."/>
            <person name="Chapman S."/>
            <person name="Chen Z."/>
            <person name="Engels R."/>
            <person name="Freedman E."/>
            <person name="Gellesch M."/>
            <person name="Goldberg J."/>
            <person name="Griggs A."/>
            <person name="Gujja S."/>
            <person name="Heiman D."/>
            <person name="Hepburn T."/>
            <person name="Howarth C."/>
            <person name="Jen D."/>
            <person name="Larson L."/>
            <person name="Lewis B."/>
            <person name="Mehta T."/>
            <person name="Park D."/>
            <person name="Pearson M."/>
            <person name="Roberts A."/>
            <person name="Saif S."/>
            <person name="Shenoy N."/>
            <person name="Sisk P."/>
            <person name="Stolte C."/>
            <person name="Sykes S."/>
            <person name="Thomson T."/>
            <person name="Walk T."/>
            <person name="White J."/>
            <person name="Yandava C."/>
            <person name="Burger G."/>
            <person name="Gray M.W."/>
            <person name="Holland P.W.H."/>
            <person name="King N."/>
            <person name="Lang F.B.F."/>
            <person name="Roger A.J."/>
            <person name="Ruiz-Trillo I."/>
            <person name="Lander E."/>
            <person name="Nusbaum C."/>
        </authorList>
    </citation>
    <scope>NUCLEOTIDE SEQUENCE [LARGE SCALE GENOMIC DNA]</scope>
    <source>
        <strain evidence="3 4">DAOM BR117</strain>
    </source>
</reference>
<dbReference type="SUPFAM" id="SSF54277">
    <property type="entry name" value="CAD &amp; PB1 domains"/>
    <property type="match status" value="1"/>
</dbReference>
<dbReference type="RefSeq" id="XP_016608281.1">
    <property type="nucleotide sequence ID" value="XM_016752811.1"/>
</dbReference>
<dbReference type="InterPro" id="IPR000270">
    <property type="entry name" value="PB1_dom"/>
</dbReference>
<evidence type="ECO:0000259" key="2">
    <source>
        <dbReference type="PROSITE" id="PS51745"/>
    </source>
</evidence>
<dbReference type="InterPro" id="IPR053793">
    <property type="entry name" value="PB1-like"/>
</dbReference>
<name>A0A0L0HGQ5_SPIPD</name>
<protein>
    <recommendedName>
        <fullName evidence="2">PB1 domain-containing protein</fullName>
    </recommendedName>
</protein>
<evidence type="ECO:0000256" key="1">
    <source>
        <dbReference type="SAM" id="MobiDB-lite"/>
    </source>
</evidence>
<feature type="domain" description="PB1" evidence="2">
    <location>
        <begin position="1"/>
        <end position="85"/>
    </location>
</feature>
<dbReference type="OrthoDB" id="2111531at2759"/>
<dbReference type="eggNOG" id="ENOG502TDGR">
    <property type="taxonomic scope" value="Eukaryota"/>
</dbReference>